<dbReference type="EMBL" id="CR382122">
    <property type="protein sequence ID" value="CAH02031.1"/>
    <property type="molecule type" value="Genomic_DNA"/>
</dbReference>
<dbReference type="RefSeq" id="XP_451638.1">
    <property type="nucleotide sequence ID" value="XM_451638.1"/>
</dbReference>
<dbReference type="HOGENOM" id="CLU_019422_1_0_1"/>
<protein>
    <submittedName>
        <fullName evidence="2">KLLA0B02398p</fullName>
    </submittedName>
</protein>
<accession>Q6CWQ1</accession>
<dbReference type="PANTHER" id="PTHR39394">
    <property type="entry name" value="YALI0E31793P"/>
    <property type="match status" value="1"/>
</dbReference>
<dbReference type="PaxDb" id="284590-Q6CWQ1"/>
<evidence type="ECO:0000313" key="3">
    <source>
        <dbReference type="Proteomes" id="UP000000598"/>
    </source>
</evidence>
<dbReference type="KEGG" id="kla:KLLA0_B02398g"/>
<evidence type="ECO:0000313" key="2">
    <source>
        <dbReference type="EMBL" id="CAH02031.1"/>
    </source>
</evidence>
<dbReference type="GeneID" id="2896860"/>
<evidence type="ECO:0000259" key="1">
    <source>
        <dbReference type="Pfam" id="PF09350"/>
    </source>
</evidence>
<dbReference type="AlphaFoldDB" id="Q6CWQ1"/>
<name>Q6CWQ1_KLULA</name>
<dbReference type="PANTHER" id="PTHR39394:SF1">
    <property type="entry name" value="DNAJ HOMOLOGUE SUBFAMILY C MEMBER 28 CONSERVED DOMAIN-CONTAINING PROTEIN"/>
    <property type="match status" value="1"/>
</dbReference>
<reference evidence="2 3" key="1">
    <citation type="journal article" date="2004" name="Nature">
        <title>Genome evolution in yeasts.</title>
        <authorList>
            <consortium name="Genolevures"/>
            <person name="Dujon B."/>
            <person name="Sherman D."/>
            <person name="Fischer G."/>
            <person name="Durrens P."/>
            <person name="Casaregola S."/>
            <person name="Lafontaine I."/>
            <person name="de Montigny J."/>
            <person name="Marck C."/>
            <person name="Neuveglise C."/>
            <person name="Talla E."/>
            <person name="Goffard N."/>
            <person name="Frangeul L."/>
            <person name="Aigle M."/>
            <person name="Anthouard V."/>
            <person name="Babour A."/>
            <person name="Barbe V."/>
            <person name="Barnay S."/>
            <person name="Blanchin S."/>
            <person name="Beckerich J.M."/>
            <person name="Beyne E."/>
            <person name="Bleykasten C."/>
            <person name="Boisrame A."/>
            <person name="Boyer J."/>
            <person name="Cattolico L."/>
            <person name="Confanioleri F."/>
            <person name="de Daruvar A."/>
            <person name="Despons L."/>
            <person name="Fabre E."/>
            <person name="Fairhead C."/>
            <person name="Ferry-Dumazet H."/>
            <person name="Groppi A."/>
            <person name="Hantraye F."/>
            <person name="Hennequin C."/>
            <person name="Jauniaux N."/>
            <person name="Joyet P."/>
            <person name="Kachouri R."/>
            <person name="Kerrest A."/>
            <person name="Koszul R."/>
            <person name="Lemaire M."/>
            <person name="Lesur I."/>
            <person name="Ma L."/>
            <person name="Muller H."/>
            <person name="Nicaud J.M."/>
            <person name="Nikolski M."/>
            <person name="Oztas S."/>
            <person name="Ozier-Kalogeropoulos O."/>
            <person name="Pellenz S."/>
            <person name="Potier S."/>
            <person name="Richard G.F."/>
            <person name="Straub M.L."/>
            <person name="Suleau A."/>
            <person name="Swennene D."/>
            <person name="Tekaia F."/>
            <person name="Wesolowski-Louvel M."/>
            <person name="Westhof E."/>
            <person name="Wirth B."/>
            <person name="Zeniou-Meyer M."/>
            <person name="Zivanovic I."/>
            <person name="Bolotin-Fukuhara M."/>
            <person name="Thierry A."/>
            <person name="Bouchier C."/>
            <person name="Caudron B."/>
            <person name="Scarpelli C."/>
            <person name="Gaillardin C."/>
            <person name="Weissenbach J."/>
            <person name="Wincker P."/>
            <person name="Souciet J.L."/>
        </authorList>
    </citation>
    <scope>NUCLEOTIDE SEQUENCE [LARGE SCALE GENOMIC DNA]</scope>
    <source>
        <strain evidence="3">ATCC 8585 / CBS 2359 / DSM 70799 / NBRC 1267 / NRRL Y-1140 / WM37</strain>
    </source>
</reference>
<dbReference type="Proteomes" id="UP000000598">
    <property type="component" value="Chromosome B"/>
</dbReference>
<dbReference type="OMA" id="HNANSAF"/>
<sequence length="408" mass="47286">MRPVIKRSVQRLYYSNDGGYMKRRLQDLLESNTIDQNDPLMKISHGSNGKSRDINAIYKDLDDISFKDKYKAELSITDGHNNMNKHARDIATGKPWTSDEDPMDTSLRMLLDVAPKSKGGHGSVSNLGFKSYNSTIREMNEPRSTRRSIRIRDRLEKAQDKVGIYQQDKKSAEDIEKKEASEFRALYAEKFTPIGSFEKLRSIADARIEESMKKGEFKSVKTLYGKETDVVNNHAHIDRTDYHLNNILVRQNIVPPWIEKQGSVDKDIEMFRKELKRKLEADILLRMQRKKLFSTGNSDLLEVFKSISTSSEQFLQNCFDTWAPSTKSFLKSNIPRLNSSLRSYNLQAPLPTQKLYLVEDRELERARKGVDLEELFKTEFEKQLIRKKPSVETNKSSSFSIFNLFKPY</sequence>
<gene>
    <name evidence="2" type="ORF">KLLA0_B02398g</name>
</gene>
<feature type="domain" description="DnaJ homologue subfamily C member 28 conserved" evidence="1">
    <location>
        <begin position="203"/>
        <end position="272"/>
    </location>
</feature>
<dbReference type="InParanoid" id="Q6CWQ1"/>
<dbReference type="STRING" id="284590.Q6CWQ1"/>
<keyword evidence="3" id="KW-1185">Reference proteome</keyword>
<dbReference type="eggNOG" id="ENOG502RFG7">
    <property type="taxonomic scope" value="Eukaryota"/>
</dbReference>
<proteinExistence type="predicted"/>
<dbReference type="InterPro" id="IPR018961">
    <property type="entry name" value="DnaJ_homolog_subfam-C_membr-28"/>
</dbReference>
<organism evidence="2 3">
    <name type="scientific">Kluyveromyces lactis (strain ATCC 8585 / CBS 2359 / DSM 70799 / NBRC 1267 / NRRL Y-1140 / WM37)</name>
    <name type="common">Yeast</name>
    <name type="synonym">Candida sphaerica</name>
    <dbReference type="NCBI Taxonomy" id="284590"/>
    <lineage>
        <taxon>Eukaryota</taxon>
        <taxon>Fungi</taxon>
        <taxon>Dikarya</taxon>
        <taxon>Ascomycota</taxon>
        <taxon>Saccharomycotina</taxon>
        <taxon>Saccharomycetes</taxon>
        <taxon>Saccharomycetales</taxon>
        <taxon>Saccharomycetaceae</taxon>
        <taxon>Kluyveromyces</taxon>
    </lineage>
</organism>
<dbReference type="Pfam" id="PF09350">
    <property type="entry name" value="DJC28_CD"/>
    <property type="match status" value="1"/>
</dbReference>